<dbReference type="Pfam" id="PF08899">
    <property type="entry name" value="DUF1844"/>
    <property type="match status" value="1"/>
</dbReference>
<proteinExistence type="predicted"/>
<dbReference type="EMBL" id="AP021858">
    <property type="protein sequence ID" value="BBO24772.1"/>
    <property type="molecule type" value="Genomic_DNA"/>
</dbReference>
<sequence>MSEDSTQGEKEHVSVYTVIMAMVDQMSAIAWQKMGLQPDMFTGNVAVDLSEAKVAIDVTTHLATFLEPHLDEDDKRRLGNLIRDLRVNFVGIGKEANA</sequence>
<dbReference type="KEGG" id="npy:NPRO_23670"/>
<name>A0A809RXW8_9BACT</name>
<reference evidence="1" key="1">
    <citation type="journal article" name="DNA Res.">
        <title>The physiological potential of anammox bacteria as revealed by their core genome structure.</title>
        <authorList>
            <person name="Okubo T."/>
            <person name="Toyoda A."/>
            <person name="Fukuhara K."/>
            <person name="Uchiyama I."/>
            <person name="Harigaya Y."/>
            <person name="Kuroiwa M."/>
            <person name="Suzuki T."/>
            <person name="Murakami Y."/>
            <person name="Suwa Y."/>
            <person name="Takami H."/>
        </authorList>
    </citation>
    <scope>NUCLEOTIDE SEQUENCE</scope>
    <source>
        <strain evidence="1">317325-2</strain>
    </source>
</reference>
<evidence type="ECO:0000313" key="2">
    <source>
        <dbReference type="Proteomes" id="UP000662873"/>
    </source>
</evidence>
<protein>
    <recommendedName>
        <fullName evidence="3">DUF1844 domain-containing protein</fullName>
    </recommendedName>
</protein>
<accession>A0A809RXW8</accession>
<dbReference type="InterPro" id="IPR014995">
    <property type="entry name" value="DUF1844"/>
</dbReference>
<organism evidence="1 2">
    <name type="scientific">Candidatus Nitrosymbiomonas proteolyticus</name>
    <dbReference type="NCBI Taxonomy" id="2608984"/>
    <lineage>
        <taxon>Bacteria</taxon>
        <taxon>Bacillati</taxon>
        <taxon>Armatimonadota</taxon>
        <taxon>Armatimonadota incertae sedis</taxon>
        <taxon>Candidatus Nitrosymbiomonas</taxon>
    </lineage>
</organism>
<gene>
    <name evidence="1" type="ORF">NPRO_23670</name>
</gene>
<evidence type="ECO:0000313" key="1">
    <source>
        <dbReference type="EMBL" id="BBO24772.1"/>
    </source>
</evidence>
<dbReference type="AlphaFoldDB" id="A0A809RXW8"/>
<evidence type="ECO:0008006" key="3">
    <source>
        <dbReference type="Google" id="ProtNLM"/>
    </source>
</evidence>
<dbReference type="Proteomes" id="UP000662873">
    <property type="component" value="Chromosome"/>
</dbReference>